<keyword evidence="2" id="KW-1185">Reference proteome</keyword>
<dbReference type="Proteomes" id="UP001163603">
    <property type="component" value="Chromosome 3"/>
</dbReference>
<evidence type="ECO:0000313" key="1">
    <source>
        <dbReference type="EMBL" id="KAJ0044902.1"/>
    </source>
</evidence>
<evidence type="ECO:0000313" key="2">
    <source>
        <dbReference type="Proteomes" id="UP001163603"/>
    </source>
</evidence>
<protein>
    <submittedName>
        <fullName evidence="1">Uncharacterized protein</fullName>
    </submittedName>
</protein>
<accession>A0ACC0Z1X3</accession>
<name>A0ACC0Z1X3_9ROSI</name>
<reference evidence="2" key="1">
    <citation type="journal article" date="2023" name="G3 (Bethesda)">
        <title>Genome assembly and association tests identify interacting loci associated with vigor, precocity, and sex in interspecific pistachio rootstocks.</title>
        <authorList>
            <person name="Palmer W."/>
            <person name="Jacygrad E."/>
            <person name="Sagayaradj S."/>
            <person name="Cavanaugh K."/>
            <person name="Han R."/>
            <person name="Bertier L."/>
            <person name="Beede B."/>
            <person name="Kafkas S."/>
            <person name="Golino D."/>
            <person name="Preece J."/>
            <person name="Michelmore R."/>
        </authorList>
    </citation>
    <scope>NUCLEOTIDE SEQUENCE [LARGE SCALE GENOMIC DNA]</scope>
</reference>
<proteinExistence type="predicted"/>
<comment type="caution">
    <text evidence="1">The sequence shown here is derived from an EMBL/GenBank/DDBJ whole genome shotgun (WGS) entry which is preliminary data.</text>
</comment>
<organism evidence="1 2">
    <name type="scientific">Pistacia integerrima</name>
    <dbReference type="NCBI Taxonomy" id="434235"/>
    <lineage>
        <taxon>Eukaryota</taxon>
        <taxon>Viridiplantae</taxon>
        <taxon>Streptophyta</taxon>
        <taxon>Embryophyta</taxon>
        <taxon>Tracheophyta</taxon>
        <taxon>Spermatophyta</taxon>
        <taxon>Magnoliopsida</taxon>
        <taxon>eudicotyledons</taxon>
        <taxon>Gunneridae</taxon>
        <taxon>Pentapetalae</taxon>
        <taxon>rosids</taxon>
        <taxon>malvids</taxon>
        <taxon>Sapindales</taxon>
        <taxon>Anacardiaceae</taxon>
        <taxon>Pistacia</taxon>
    </lineage>
</organism>
<sequence>MIEAVLSDAEEKQLTEKAVKMWLENLQDLAYDVEDILDEFATEAFRCRLMTDRLPCSVPACFTSLSPTAIKFKVSMRSKIKDIDIRLEELSKTKDQLGLIKANSAGLSTAAVSRPADTTSLTKSSSFGRDDDKAKILEMVLRDKPIDDKCHVIAIVGMEGTGKTTLAQEVYNHEAVEDFNLKAWVYVSDDFDVLRISKAIFESITHSSCNCAIFPKSFDFVEKQLVSLWMTEGHIQATENNKQLEEIGGEYFRDLLSISLFQKSSRDNIKFAMHDLVHDLTQWVTKRTYLELEEELGSWEQYIRTARHSSHISGNYDGKKKFEVFRKVKCLRTFLPMPLYEDGTRYITSLFLYDLMSKLKKLRVLSLATYYITKLPNSFGGLIHLRYLNLSQTKIRHLPESTSLLYNLQILLLADCCYLLKLPSKMMNLINLCHLDISAANLISETPLGMKDLTCLQRLSNFIVGKDIGSDLEDLKCLKDLREKLCISKLENSQHPTTFTLRDMRHLKVLVLEWSPQLDDPRDIAEEERVLDWLQPYENLEELTIKCYGGTEFPPWAGNPSLHSKPMVLRVLRLENCKNCTSLPSLGLFTSLEELIIRNMTGIKRIGSKIYGEGCFQSLVNLCFDGMEEWEHWDPIGEYEHVERFPCLRKLSIKNCPKLCGAPFNHLQSLEKLGVYKCGQLVVSFSSFPRLCELEIYGFKKSRLS</sequence>
<dbReference type="EMBL" id="CM047738">
    <property type="protein sequence ID" value="KAJ0044902.1"/>
    <property type="molecule type" value="Genomic_DNA"/>
</dbReference>
<gene>
    <name evidence="1" type="ORF">Pint_03637</name>
</gene>